<feature type="signal peptide" evidence="2">
    <location>
        <begin position="1"/>
        <end position="23"/>
    </location>
</feature>
<dbReference type="PROSITE" id="PS50076">
    <property type="entry name" value="DNAJ_2"/>
    <property type="match status" value="1"/>
</dbReference>
<keyword evidence="1" id="KW-1133">Transmembrane helix</keyword>
<proteinExistence type="predicted"/>
<gene>
    <name evidence="4" type="ORF">HKW66_Vig0057400</name>
</gene>
<dbReference type="GO" id="GO:0051082">
    <property type="term" value="F:unfolded protein binding"/>
    <property type="evidence" value="ECO:0007669"/>
    <property type="project" value="TreeGrafter"/>
</dbReference>
<dbReference type="Gene3D" id="1.10.287.110">
    <property type="entry name" value="DnaJ domain"/>
    <property type="match status" value="1"/>
</dbReference>
<dbReference type="PANTHER" id="PTHR43948">
    <property type="entry name" value="DNAJ HOMOLOG SUBFAMILY B"/>
    <property type="match status" value="1"/>
</dbReference>
<evidence type="ECO:0000259" key="3">
    <source>
        <dbReference type="PROSITE" id="PS50076"/>
    </source>
</evidence>
<dbReference type="GO" id="GO:0005634">
    <property type="term" value="C:nucleus"/>
    <property type="evidence" value="ECO:0007669"/>
    <property type="project" value="TreeGrafter"/>
</dbReference>
<keyword evidence="1" id="KW-0812">Transmembrane</keyword>
<dbReference type="InterPro" id="IPR001623">
    <property type="entry name" value="DnaJ_domain"/>
</dbReference>
<name>A0A8T0L3J6_PHAAN</name>
<feature type="domain" description="J" evidence="3">
    <location>
        <begin position="47"/>
        <end position="120"/>
    </location>
</feature>
<comment type="caution">
    <text evidence="4">The sequence shown here is derived from an EMBL/GenBank/DDBJ whole genome shotgun (WGS) entry which is preliminary data.</text>
</comment>
<protein>
    <recommendedName>
        <fullName evidence="3">J domain-containing protein</fullName>
    </recommendedName>
</protein>
<organism evidence="4 5">
    <name type="scientific">Phaseolus angularis</name>
    <name type="common">Azuki bean</name>
    <name type="synonym">Vigna angularis</name>
    <dbReference type="NCBI Taxonomy" id="3914"/>
    <lineage>
        <taxon>Eukaryota</taxon>
        <taxon>Viridiplantae</taxon>
        <taxon>Streptophyta</taxon>
        <taxon>Embryophyta</taxon>
        <taxon>Tracheophyta</taxon>
        <taxon>Spermatophyta</taxon>
        <taxon>Magnoliopsida</taxon>
        <taxon>eudicotyledons</taxon>
        <taxon>Gunneridae</taxon>
        <taxon>Pentapetalae</taxon>
        <taxon>rosids</taxon>
        <taxon>fabids</taxon>
        <taxon>Fabales</taxon>
        <taxon>Fabaceae</taxon>
        <taxon>Papilionoideae</taxon>
        <taxon>50 kb inversion clade</taxon>
        <taxon>NPAAA clade</taxon>
        <taxon>indigoferoid/millettioid clade</taxon>
        <taxon>Phaseoleae</taxon>
        <taxon>Vigna</taxon>
    </lineage>
</organism>
<evidence type="ECO:0000313" key="4">
    <source>
        <dbReference type="EMBL" id="KAG2406484.1"/>
    </source>
</evidence>
<dbReference type="InterPro" id="IPR036869">
    <property type="entry name" value="J_dom_sf"/>
</dbReference>
<dbReference type="Pfam" id="PF00226">
    <property type="entry name" value="DnaJ"/>
    <property type="match status" value="1"/>
</dbReference>
<dbReference type="Proteomes" id="UP000743370">
    <property type="component" value="Unassembled WGS sequence"/>
</dbReference>
<dbReference type="GO" id="GO:0051087">
    <property type="term" value="F:protein-folding chaperone binding"/>
    <property type="evidence" value="ECO:0007669"/>
    <property type="project" value="TreeGrafter"/>
</dbReference>
<dbReference type="EMBL" id="JABFOF010000002">
    <property type="protein sequence ID" value="KAG2406484.1"/>
    <property type="molecule type" value="Genomic_DNA"/>
</dbReference>
<keyword evidence="2" id="KW-0732">Signal</keyword>
<feature type="transmembrane region" description="Helical" evidence="1">
    <location>
        <begin position="135"/>
        <end position="157"/>
    </location>
</feature>
<dbReference type="OrthoDB" id="10250354at2759"/>
<dbReference type="GO" id="GO:0005737">
    <property type="term" value="C:cytoplasm"/>
    <property type="evidence" value="ECO:0007669"/>
    <property type="project" value="TreeGrafter"/>
</dbReference>
<evidence type="ECO:0000313" key="5">
    <source>
        <dbReference type="Proteomes" id="UP000743370"/>
    </source>
</evidence>
<dbReference type="GO" id="GO:0044183">
    <property type="term" value="F:protein folding chaperone"/>
    <property type="evidence" value="ECO:0007669"/>
    <property type="project" value="TreeGrafter"/>
</dbReference>
<dbReference type="SMART" id="SM00271">
    <property type="entry name" value="DnaJ"/>
    <property type="match status" value="1"/>
</dbReference>
<dbReference type="CDD" id="cd06257">
    <property type="entry name" value="DnaJ"/>
    <property type="match status" value="1"/>
</dbReference>
<reference evidence="4 5" key="1">
    <citation type="submission" date="2020-05" db="EMBL/GenBank/DDBJ databases">
        <title>Vigna angularis (adzuki bean) Var. LongXiaoDou No. 4 denovo assembly.</title>
        <authorList>
            <person name="Xiang H."/>
        </authorList>
    </citation>
    <scope>NUCLEOTIDE SEQUENCE [LARGE SCALE GENOMIC DNA]</scope>
    <source>
        <tissue evidence="4">Leaf</tissue>
    </source>
</reference>
<feature type="chain" id="PRO_5035938625" description="J domain-containing protein" evidence="2">
    <location>
        <begin position="24"/>
        <end position="175"/>
    </location>
</feature>
<sequence>MVNSYRKSFWWVLEFTLFVSALCNQIHKLDAKCYSVTHSSSQMDAHEAKLLLGFPPNSRPTPSQVKSAYRKKVWESHPDRFPSHEKPLAESKFKLISEAYTCLQSGRRNVSGSVEYSHVVRTGFSRAHGGRKNHAMIKVPFVLIILGTVALGGFNAWRAYKKQKEEYPSHNPFLP</sequence>
<evidence type="ECO:0000256" key="1">
    <source>
        <dbReference type="SAM" id="Phobius"/>
    </source>
</evidence>
<dbReference type="AlphaFoldDB" id="A0A8T0L3J6"/>
<keyword evidence="1" id="KW-0472">Membrane</keyword>
<evidence type="ECO:0000256" key="2">
    <source>
        <dbReference type="SAM" id="SignalP"/>
    </source>
</evidence>
<dbReference type="SUPFAM" id="SSF46565">
    <property type="entry name" value="Chaperone J-domain"/>
    <property type="match status" value="1"/>
</dbReference>
<dbReference type="PANTHER" id="PTHR43948:SF14">
    <property type="entry name" value="PROTEIN DNAJ, PUTATIVE-RELATED"/>
    <property type="match status" value="1"/>
</dbReference>
<accession>A0A8T0L3J6</accession>